<protein>
    <submittedName>
        <fullName evidence="3">Uncharacterized protein</fullName>
    </submittedName>
</protein>
<dbReference type="PANTHER" id="PTHR33365:SF7">
    <property type="entry name" value="TAT PATHWAY SIGNAL SEQUENCE"/>
    <property type="match status" value="1"/>
</dbReference>
<reference evidence="3" key="1">
    <citation type="submission" date="2021-03" db="EMBL/GenBank/DDBJ databases">
        <title>Revisited historic fungal species revealed as producer of novel bioactive compounds through whole genome sequencing and comparative genomics.</title>
        <authorList>
            <person name="Vignolle G.A."/>
            <person name="Hochenegger N."/>
            <person name="Mach R.L."/>
            <person name="Mach-Aigner A.R."/>
            <person name="Javad Rahimi M."/>
            <person name="Salim K.A."/>
            <person name="Chan C.M."/>
            <person name="Lim L.B.L."/>
            <person name="Cai F."/>
            <person name="Druzhinina I.S."/>
            <person name="U'Ren J.M."/>
            <person name="Derntl C."/>
        </authorList>
    </citation>
    <scope>NUCLEOTIDE SEQUENCE</scope>
    <source>
        <strain evidence="3">TUCIM 5799</strain>
    </source>
</reference>
<dbReference type="InterPro" id="IPR021765">
    <property type="entry name" value="UstYa-like"/>
</dbReference>
<name>A0A9Q0AQ50_9PEZI</name>
<comment type="caution">
    <text evidence="3">The sequence shown here is derived from an EMBL/GenBank/DDBJ whole genome shotgun (WGS) entry which is preliminary data.</text>
</comment>
<dbReference type="GO" id="GO:0043386">
    <property type="term" value="P:mycotoxin biosynthetic process"/>
    <property type="evidence" value="ECO:0007669"/>
    <property type="project" value="InterPro"/>
</dbReference>
<evidence type="ECO:0000313" key="3">
    <source>
        <dbReference type="EMBL" id="KAI1871680.1"/>
    </source>
</evidence>
<dbReference type="Proteomes" id="UP000829685">
    <property type="component" value="Unassembled WGS sequence"/>
</dbReference>
<evidence type="ECO:0000256" key="1">
    <source>
        <dbReference type="ARBA" id="ARBA00035112"/>
    </source>
</evidence>
<proteinExistence type="inferred from homology"/>
<dbReference type="EMBL" id="JAFIMR010000012">
    <property type="protein sequence ID" value="KAI1871680.1"/>
    <property type="molecule type" value="Genomic_DNA"/>
</dbReference>
<organism evidence="3 4">
    <name type="scientific">Neoarthrinium moseri</name>
    <dbReference type="NCBI Taxonomy" id="1658444"/>
    <lineage>
        <taxon>Eukaryota</taxon>
        <taxon>Fungi</taxon>
        <taxon>Dikarya</taxon>
        <taxon>Ascomycota</taxon>
        <taxon>Pezizomycotina</taxon>
        <taxon>Sordariomycetes</taxon>
        <taxon>Xylariomycetidae</taxon>
        <taxon>Amphisphaeriales</taxon>
        <taxon>Apiosporaceae</taxon>
        <taxon>Neoarthrinium</taxon>
    </lineage>
</organism>
<gene>
    <name evidence="3" type="ORF">JX265_005666</name>
</gene>
<accession>A0A9Q0AQ50</accession>
<evidence type="ECO:0000256" key="2">
    <source>
        <dbReference type="SAM" id="Phobius"/>
    </source>
</evidence>
<sequence>MERDINKPIFEKEPLLDSDYEDDSTSTVMTPKRYFRRWWPIAGLLQLILLLIYTGLSIAIIRINTDLEGAPDIHAFAGLAVRYKFRLYDNFINSPYGGEPTPASDEAWHQLLNNMSIRVTAEELAAHGQSSVELPNGGYLAWLGVFHELHCVKMLRQWSWREHYFPNLTAHEHQHHMVHIDHCLDWLRNAAVCRADTSALAVFKWADKMPHPMLNTHRVEHRCVDWDALMSSHEDRLVSHDEVTSLRNPNMADSVDA</sequence>
<dbReference type="AlphaFoldDB" id="A0A9Q0AQ50"/>
<keyword evidence="2" id="KW-0472">Membrane</keyword>
<keyword evidence="2" id="KW-1133">Transmembrane helix</keyword>
<keyword evidence="4" id="KW-1185">Reference proteome</keyword>
<evidence type="ECO:0000313" key="4">
    <source>
        <dbReference type="Proteomes" id="UP000829685"/>
    </source>
</evidence>
<dbReference type="PANTHER" id="PTHR33365">
    <property type="entry name" value="YALI0B05434P"/>
    <property type="match status" value="1"/>
</dbReference>
<dbReference type="Pfam" id="PF11807">
    <property type="entry name" value="UstYa"/>
    <property type="match status" value="1"/>
</dbReference>
<feature type="transmembrane region" description="Helical" evidence="2">
    <location>
        <begin position="38"/>
        <end position="61"/>
    </location>
</feature>
<comment type="similarity">
    <text evidence="1">Belongs to the ustYa family.</text>
</comment>
<keyword evidence="2" id="KW-0812">Transmembrane</keyword>